<dbReference type="Pfam" id="PF05173">
    <property type="entry name" value="DapB_C"/>
    <property type="match status" value="1"/>
</dbReference>
<comment type="catalytic activity">
    <reaction evidence="11">
        <text>(S)-2,3,4,5-tetrahydrodipicolinate + NAD(+) + H2O = (2S,4S)-4-hydroxy-2,3,4,5-tetrahydrodipicolinate + NADH + H(+)</text>
        <dbReference type="Rhea" id="RHEA:35323"/>
        <dbReference type="ChEBI" id="CHEBI:15377"/>
        <dbReference type="ChEBI" id="CHEBI:15378"/>
        <dbReference type="ChEBI" id="CHEBI:16845"/>
        <dbReference type="ChEBI" id="CHEBI:57540"/>
        <dbReference type="ChEBI" id="CHEBI:57945"/>
        <dbReference type="ChEBI" id="CHEBI:67139"/>
        <dbReference type="EC" id="1.17.1.8"/>
    </reaction>
</comment>
<dbReference type="Gene3D" id="3.40.50.720">
    <property type="entry name" value="NAD(P)-binding Rossmann-like Domain"/>
    <property type="match status" value="2"/>
</dbReference>
<evidence type="ECO:0000256" key="9">
    <source>
        <dbReference type="ARBA" id="ARBA00038983"/>
    </source>
</evidence>
<organism evidence="14 15">
    <name type="scientific">Candidatus Cytomitobacter indipagum</name>
    <dbReference type="NCBI Taxonomy" id="2601575"/>
    <lineage>
        <taxon>Bacteria</taxon>
        <taxon>Pseudomonadati</taxon>
        <taxon>Pseudomonadota</taxon>
        <taxon>Alphaproteobacteria</taxon>
        <taxon>Holosporales</taxon>
        <taxon>Holosporaceae</taxon>
        <taxon>Candidatus Cytomitobacter</taxon>
    </lineage>
</organism>
<dbReference type="Proteomes" id="UP000325155">
    <property type="component" value="Chromosome"/>
</dbReference>
<dbReference type="KEGG" id="cip:FZC35_00050"/>
<keyword evidence="4" id="KW-0220">Diaminopimelate biosynthesis</keyword>
<dbReference type="GO" id="GO:0019877">
    <property type="term" value="P:diaminopimelate biosynthetic process"/>
    <property type="evidence" value="ECO:0007669"/>
    <property type="project" value="UniProtKB-KW"/>
</dbReference>
<dbReference type="SUPFAM" id="SSF51735">
    <property type="entry name" value="NAD(P)-binding Rossmann-fold domains"/>
    <property type="match status" value="1"/>
</dbReference>
<comment type="pathway">
    <text evidence="8">Amino-acid biosynthesis; L-lysine biosynthesis via DAP pathway; (S)-tetrahydrodipicolinate from L-aspartate: step 4/4.</text>
</comment>
<feature type="domain" description="Dihydrodipicolinate reductase N-terminal" evidence="12">
    <location>
        <begin position="31"/>
        <end position="138"/>
    </location>
</feature>
<dbReference type="InterPro" id="IPR036291">
    <property type="entry name" value="NAD(P)-bd_dom_sf"/>
</dbReference>
<dbReference type="Pfam" id="PF01113">
    <property type="entry name" value="DapB_N"/>
    <property type="match status" value="1"/>
</dbReference>
<evidence type="ECO:0000256" key="2">
    <source>
        <dbReference type="ARBA" id="ARBA00022605"/>
    </source>
</evidence>
<protein>
    <recommendedName>
        <fullName evidence="9">4-hydroxy-tetrahydrodipicolinate reductase</fullName>
        <ecNumber evidence="9">1.17.1.8</ecNumber>
    </recommendedName>
</protein>
<dbReference type="InterPro" id="IPR022663">
    <property type="entry name" value="DapB_C"/>
</dbReference>
<dbReference type="AlphaFoldDB" id="A0A5C0UDG3"/>
<dbReference type="PANTHER" id="PTHR20836">
    <property type="entry name" value="DIHYDRODIPICOLINATE REDUCTASE"/>
    <property type="match status" value="1"/>
</dbReference>
<dbReference type="CDD" id="cd02274">
    <property type="entry name" value="DHDPR_N"/>
    <property type="match status" value="1"/>
</dbReference>
<evidence type="ECO:0000256" key="5">
    <source>
        <dbReference type="ARBA" id="ARBA00023002"/>
    </source>
</evidence>
<gene>
    <name evidence="14" type="ORF">FZC35_00050</name>
</gene>
<evidence type="ECO:0000256" key="4">
    <source>
        <dbReference type="ARBA" id="ARBA00022915"/>
    </source>
</evidence>
<evidence type="ECO:0000256" key="3">
    <source>
        <dbReference type="ARBA" id="ARBA00022857"/>
    </source>
</evidence>
<accession>A0A5C0UDG3</accession>
<dbReference type="PANTHER" id="PTHR20836:SF0">
    <property type="entry name" value="4-HYDROXY-TETRAHYDRODIPICOLINATE REDUCTASE 1, CHLOROPLASTIC-RELATED"/>
    <property type="match status" value="1"/>
</dbReference>
<name>A0A5C0UDG3_9PROT</name>
<keyword evidence="2" id="KW-0028">Amino-acid biosynthesis</keyword>
<dbReference type="GO" id="GO:0008839">
    <property type="term" value="F:4-hydroxy-tetrahydrodipicolinate reductase"/>
    <property type="evidence" value="ECO:0007669"/>
    <property type="project" value="UniProtKB-EC"/>
</dbReference>
<dbReference type="PIRSF" id="PIRSF000161">
    <property type="entry name" value="DHPR"/>
    <property type="match status" value="1"/>
</dbReference>
<reference evidence="14 15" key="1">
    <citation type="submission" date="2019-08" db="EMBL/GenBank/DDBJ databases">
        <title>Highly reduced genomes of protist endosymbionts show evolutionary convergence.</title>
        <authorList>
            <person name="George E."/>
            <person name="Husnik F."/>
            <person name="Tashyreva D."/>
            <person name="Prokopchuk G."/>
            <person name="Horak A."/>
            <person name="Kwong W.K."/>
            <person name="Lukes J."/>
            <person name="Keeling P.J."/>
        </authorList>
    </citation>
    <scope>NUCLEOTIDE SEQUENCE [LARGE SCALE GENOMIC DNA]</scope>
    <source>
        <strain evidence="14">1605</strain>
    </source>
</reference>
<evidence type="ECO:0000256" key="1">
    <source>
        <dbReference type="ARBA" id="ARBA00006642"/>
    </source>
</evidence>
<evidence type="ECO:0000256" key="8">
    <source>
        <dbReference type="ARBA" id="ARBA00037922"/>
    </source>
</evidence>
<evidence type="ECO:0000256" key="11">
    <source>
        <dbReference type="ARBA" id="ARBA00049396"/>
    </source>
</evidence>
<keyword evidence="3" id="KW-0521">NADP</keyword>
<dbReference type="SUPFAM" id="SSF55347">
    <property type="entry name" value="Glyceraldehyde-3-phosphate dehydrogenase-like, C-terminal domain"/>
    <property type="match status" value="1"/>
</dbReference>
<comment type="similarity">
    <text evidence="1">Belongs to the DapB family.</text>
</comment>
<evidence type="ECO:0000259" key="12">
    <source>
        <dbReference type="Pfam" id="PF01113"/>
    </source>
</evidence>
<dbReference type="Gene3D" id="3.30.360.10">
    <property type="entry name" value="Dihydrodipicolinate Reductase, domain 2"/>
    <property type="match status" value="2"/>
</dbReference>
<evidence type="ECO:0000256" key="6">
    <source>
        <dbReference type="ARBA" id="ARBA00023027"/>
    </source>
</evidence>
<keyword evidence="7" id="KW-0457">Lysine biosynthesis</keyword>
<evidence type="ECO:0000313" key="14">
    <source>
        <dbReference type="EMBL" id="QEK37789.1"/>
    </source>
</evidence>
<dbReference type="InterPro" id="IPR000846">
    <property type="entry name" value="DapB_N"/>
</dbReference>
<dbReference type="InterPro" id="IPR023940">
    <property type="entry name" value="DHDPR_bac"/>
</dbReference>
<dbReference type="EC" id="1.17.1.8" evidence="9"/>
<evidence type="ECO:0000256" key="10">
    <source>
        <dbReference type="ARBA" id="ARBA00049080"/>
    </source>
</evidence>
<comment type="catalytic activity">
    <reaction evidence="10">
        <text>(S)-2,3,4,5-tetrahydrodipicolinate + NADP(+) + H2O = (2S,4S)-4-hydroxy-2,3,4,5-tetrahydrodipicolinate + NADPH + H(+)</text>
        <dbReference type="Rhea" id="RHEA:35331"/>
        <dbReference type="ChEBI" id="CHEBI:15377"/>
        <dbReference type="ChEBI" id="CHEBI:15378"/>
        <dbReference type="ChEBI" id="CHEBI:16845"/>
        <dbReference type="ChEBI" id="CHEBI:57783"/>
        <dbReference type="ChEBI" id="CHEBI:58349"/>
        <dbReference type="ChEBI" id="CHEBI:67139"/>
        <dbReference type="EC" id="1.17.1.8"/>
    </reaction>
</comment>
<evidence type="ECO:0000259" key="13">
    <source>
        <dbReference type="Pfam" id="PF05173"/>
    </source>
</evidence>
<keyword evidence="15" id="KW-1185">Reference proteome</keyword>
<dbReference type="GO" id="GO:0009089">
    <property type="term" value="P:lysine biosynthetic process via diaminopimelate"/>
    <property type="evidence" value="ECO:0007669"/>
    <property type="project" value="InterPro"/>
</dbReference>
<evidence type="ECO:0000256" key="7">
    <source>
        <dbReference type="ARBA" id="ARBA00023154"/>
    </source>
</evidence>
<keyword evidence="5" id="KW-0560">Oxidoreductase</keyword>
<keyword evidence="6" id="KW-0520">NAD</keyword>
<proteinExistence type="inferred from homology"/>
<sequence>MQKILYHELKYQQSTQYTTPFYLLNVINLDMKLCIIGANGRMGQAIIESAQQQNINIHSVVVKECTDYVGHKLSKEVKILHKVEDGADIIIDFSNSQASKSNVEYANKYQIPILIGTTEGHKKSDYNKFNIPIMWAPNTSITWNIMENAIEKISLASKLAIQIGEVHHKNKKDDPSGTTKQLDDKINADKVWSLRVGKNMSMHQFMGINDLEIARLEHQVLDRQLYAHDALVICKWLIMQKNQLFIMQDFINEII</sequence>
<feature type="domain" description="Dihydrodipicolinate reductase C-terminal" evidence="13">
    <location>
        <begin position="144"/>
        <end position="250"/>
    </location>
</feature>
<dbReference type="OrthoDB" id="9790352at2"/>
<evidence type="ECO:0000313" key="15">
    <source>
        <dbReference type="Proteomes" id="UP000325155"/>
    </source>
</evidence>
<dbReference type="EMBL" id="CP043315">
    <property type="protein sequence ID" value="QEK37789.1"/>
    <property type="molecule type" value="Genomic_DNA"/>
</dbReference>